<dbReference type="Pfam" id="PF00149">
    <property type="entry name" value="Metallophos"/>
    <property type="match status" value="1"/>
</dbReference>
<comment type="caution">
    <text evidence="2">The sequence shown here is derived from an EMBL/GenBank/DDBJ whole genome shotgun (WGS) entry which is preliminary data.</text>
</comment>
<dbReference type="PANTHER" id="PTHR32440">
    <property type="entry name" value="PHOSPHATASE DCR2-RELATED-RELATED"/>
    <property type="match status" value="1"/>
</dbReference>
<gene>
    <name evidence="2" type="ORF">SAMN05421578_104192</name>
</gene>
<reference evidence="2 3" key="1">
    <citation type="submission" date="2017-01" db="EMBL/GenBank/DDBJ databases">
        <authorList>
            <person name="Varghese N."/>
            <person name="Submissions S."/>
        </authorList>
    </citation>
    <scope>NUCLEOTIDE SEQUENCE [LARGE SCALE GENOMIC DNA]</scope>
    <source>
        <strain evidence="2 3">ATCC 23464</strain>
    </source>
</reference>
<dbReference type="PIRSF" id="PIRSF030250">
    <property type="entry name" value="Ptase_At2g46880"/>
    <property type="match status" value="1"/>
</dbReference>
<evidence type="ECO:0000313" key="2">
    <source>
        <dbReference type="EMBL" id="SIQ81731.1"/>
    </source>
</evidence>
<dbReference type="Proteomes" id="UP000186666">
    <property type="component" value="Unassembled WGS sequence"/>
</dbReference>
<dbReference type="InterPro" id="IPR011230">
    <property type="entry name" value="PAP14/16/28/29"/>
</dbReference>
<dbReference type="InterPro" id="IPR029052">
    <property type="entry name" value="Metallo-depent_PP-like"/>
</dbReference>
<name>A0ABY1JUZ6_9BACL</name>
<accession>A0ABY1JUZ6</accession>
<feature type="domain" description="Calcineurin-like phosphoesterase" evidence="1">
    <location>
        <begin position="13"/>
        <end position="210"/>
    </location>
</feature>
<protein>
    <submittedName>
        <fullName evidence="2">Calcineurin-like phosphoesterase</fullName>
    </submittedName>
</protein>
<dbReference type="CDD" id="cd07383">
    <property type="entry name" value="MPP_Dcr2"/>
    <property type="match status" value="1"/>
</dbReference>
<sequence>MSKKLRFRDDGTFKIVQFSDVEIIDGEIGYGSKTMETMERVVQDERPDLIVFAGDVIASGACKNHAQALCDAVSVAVGHGIPWAAVFGNHDSEVNITREQLHFLQLSLPHNVAQPDPEGVNGVGNFVLNVSDNDGNTEAVLYFLDSGEYSPLSEVGLGGYDWIRRSQIAWYVDRSRERTMNNGGKPVPSLAFFHIPFPEYKELWDHHVCYGIKNDPISSPALNSGLFTAMKEMGDIMGTFVGHDHDNDFWGTLHGIRLCYGRSTKYALTEGFVTGARVIKLTAGQRDFQTWIRLGDGSLVTEQPEHHPESR</sequence>
<dbReference type="RefSeq" id="WP_068585513.1">
    <property type="nucleotide sequence ID" value="NZ_FTNK01000004.1"/>
</dbReference>
<dbReference type="InterPro" id="IPR004843">
    <property type="entry name" value="Calcineurin-like_PHP"/>
</dbReference>
<dbReference type="EMBL" id="FTNK01000004">
    <property type="protein sequence ID" value="SIQ81731.1"/>
    <property type="molecule type" value="Genomic_DNA"/>
</dbReference>
<proteinExistence type="predicted"/>
<evidence type="ECO:0000313" key="3">
    <source>
        <dbReference type="Proteomes" id="UP000186666"/>
    </source>
</evidence>
<keyword evidence="3" id="KW-1185">Reference proteome</keyword>
<dbReference type="SUPFAM" id="SSF56300">
    <property type="entry name" value="Metallo-dependent phosphatases"/>
    <property type="match status" value="1"/>
</dbReference>
<evidence type="ECO:0000259" key="1">
    <source>
        <dbReference type="Pfam" id="PF00149"/>
    </source>
</evidence>
<organism evidence="2 3">
    <name type="scientific">Paenibacillus macquariensis</name>
    <dbReference type="NCBI Taxonomy" id="948756"/>
    <lineage>
        <taxon>Bacteria</taxon>
        <taxon>Bacillati</taxon>
        <taxon>Bacillota</taxon>
        <taxon>Bacilli</taxon>
        <taxon>Bacillales</taxon>
        <taxon>Paenibacillaceae</taxon>
        <taxon>Paenibacillus</taxon>
    </lineage>
</organism>
<dbReference type="Gene3D" id="3.60.21.10">
    <property type="match status" value="1"/>
</dbReference>